<accession>A0A382W2L0</accession>
<name>A0A382W2L0_9ZZZZ</name>
<dbReference type="Gene3D" id="1.25.10.10">
    <property type="entry name" value="Leucine-rich Repeat Variant"/>
    <property type="match status" value="1"/>
</dbReference>
<dbReference type="EMBL" id="UINC01156585">
    <property type="protein sequence ID" value="SVD53086.1"/>
    <property type="molecule type" value="Genomic_DNA"/>
</dbReference>
<evidence type="ECO:0000259" key="1">
    <source>
        <dbReference type="Pfam" id="PF23500"/>
    </source>
</evidence>
<organism evidence="2">
    <name type="scientific">marine metagenome</name>
    <dbReference type="NCBI Taxonomy" id="408172"/>
    <lineage>
        <taxon>unclassified sequences</taxon>
        <taxon>metagenomes</taxon>
        <taxon>ecological metagenomes</taxon>
    </lineage>
</organism>
<dbReference type="SUPFAM" id="SSF63829">
    <property type="entry name" value="Calcium-dependent phosphotriesterase"/>
    <property type="match status" value="1"/>
</dbReference>
<dbReference type="InterPro" id="IPR011989">
    <property type="entry name" value="ARM-like"/>
</dbReference>
<feature type="domain" description="DUF7133" evidence="1">
    <location>
        <begin position="44"/>
        <end position="163"/>
    </location>
</feature>
<evidence type="ECO:0000313" key="2">
    <source>
        <dbReference type="EMBL" id="SVD53086.1"/>
    </source>
</evidence>
<feature type="non-terminal residue" evidence="2">
    <location>
        <position position="1"/>
    </location>
</feature>
<sequence length="280" mass="31722">SFWNPFGNLFDRWGGGIMLDASAGQYYPMDVFSSNFAYPKTKHRTNHLAFNSGGHIASGCELLFSTHFPPGVQGRFLVNHCVGETGTAWYTLKTNGSVYQIESHGHLLRCDDPLFRPVAMALGPDGALYIADFYTQIFENMHFSKRHPGRDHRRGRIWRISHPDRPLLKQPRTKGEPVKALLGLLKSHESSTREFARRELQQRPAGKVIPALDEWLKNLNAADPEREHHRTEALWVRQGLNEVDAVLLQQQLKSANPSARAAATKVLRYWQEQIGSGDEL</sequence>
<dbReference type="Pfam" id="PF23500">
    <property type="entry name" value="DUF7133"/>
    <property type="match status" value="1"/>
</dbReference>
<dbReference type="InterPro" id="IPR055557">
    <property type="entry name" value="DUF7133"/>
</dbReference>
<proteinExistence type="predicted"/>
<protein>
    <recommendedName>
        <fullName evidence="1">DUF7133 domain-containing protein</fullName>
    </recommendedName>
</protein>
<feature type="non-terminal residue" evidence="2">
    <location>
        <position position="280"/>
    </location>
</feature>
<gene>
    <name evidence="2" type="ORF">METZ01_LOCUS405940</name>
</gene>
<reference evidence="2" key="1">
    <citation type="submission" date="2018-05" db="EMBL/GenBank/DDBJ databases">
        <authorList>
            <person name="Lanie J.A."/>
            <person name="Ng W.-L."/>
            <person name="Kazmierczak K.M."/>
            <person name="Andrzejewski T.M."/>
            <person name="Davidsen T.M."/>
            <person name="Wayne K.J."/>
            <person name="Tettelin H."/>
            <person name="Glass J.I."/>
            <person name="Rusch D."/>
            <person name="Podicherti R."/>
            <person name="Tsui H.-C.T."/>
            <person name="Winkler M.E."/>
        </authorList>
    </citation>
    <scope>NUCLEOTIDE SEQUENCE</scope>
</reference>
<dbReference type="AlphaFoldDB" id="A0A382W2L0"/>